<evidence type="ECO:0000313" key="2">
    <source>
        <dbReference type="EMBL" id="MFD1882401.1"/>
    </source>
</evidence>
<sequence>MIELLAGWPGAELVRANPVAYLLLNASHILGIGLLLGAILPLDLRLAGLLSGPLGVLGPWLSRSAGLGLGLAILTGLWLFSVDPPEYLKNPAFRIKLLLIGAALANLAALHFSPGWKAARAGRRIAPAVRLMAALSALLWLSVLVAGRWIGFL</sequence>
<feature type="transmembrane region" description="Helical" evidence="1">
    <location>
        <begin position="92"/>
        <end position="110"/>
    </location>
</feature>
<proteinExistence type="predicted"/>
<dbReference type="EMBL" id="JBHUEN010000032">
    <property type="protein sequence ID" value="MFD1882401.1"/>
    <property type="molecule type" value="Genomic_DNA"/>
</dbReference>
<organism evidence="2 3">
    <name type="scientific">Paracoccus pacificus</name>
    <dbReference type="NCBI Taxonomy" id="1463598"/>
    <lineage>
        <taxon>Bacteria</taxon>
        <taxon>Pseudomonadati</taxon>
        <taxon>Pseudomonadota</taxon>
        <taxon>Alphaproteobacteria</taxon>
        <taxon>Rhodobacterales</taxon>
        <taxon>Paracoccaceae</taxon>
        <taxon>Paracoccus</taxon>
    </lineage>
</organism>
<accession>A0ABW4R802</accession>
<protein>
    <submittedName>
        <fullName evidence="2">DUF2214 domain-containing protein</fullName>
    </submittedName>
</protein>
<feature type="transmembrane region" description="Helical" evidence="1">
    <location>
        <begin position="131"/>
        <end position="150"/>
    </location>
</feature>
<reference evidence="3" key="1">
    <citation type="journal article" date="2019" name="Int. J. Syst. Evol. Microbiol.">
        <title>The Global Catalogue of Microorganisms (GCM) 10K type strain sequencing project: providing services to taxonomists for standard genome sequencing and annotation.</title>
        <authorList>
            <consortium name="The Broad Institute Genomics Platform"/>
            <consortium name="The Broad Institute Genome Sequencing Center for Infectious Disease"/>
            <person name="Wu L."/>
            <person name="Ma J."/>
        </authorList>
    </citation>
    <scope>NUCLEOTIDE SEQUENCE [LARGE SCALE GENOMIC DNA]</scope>
    <source>
        <strain evidence="3">CCUG 56029</strain>
    </source>
</reference>
<feature type="transmembrane region" description="Helical" evidence="1">
    <location>
        <begin position="20"/>
        <end position="40"/>
    </location>
</feature>
<keyword evidence="1" id="KW-0812">Transmembrane</keyword>
<dbReference type="RefSeq" id="WP_379142997.1">
    <property type="nucleotide sequence ID" value="NZ_JBHUEN010000032.1"/>
</dbReference>
<keyword evidence="1" id="KW-1133">Transmembrane helix</keyword>
<keyword evidence="3" id="KW-1185">Reference proteome</keyword>
<evidence type="ECO:0000256" key="1">
    <source>
        <dbReference type="SAM" id="Phobius"/>
    </source>
</evidence>
<evidence type="ECO:0000313" key="3">
    <source>
        <dbReference type="Proteomes" id="UP001597213"/>
    </source>
</evidence>
<feature type="transmembrane region" description="Helical" evidence="1">
    <location>
        <begin position="60"/>
        <end position="80"/>
    </location>
</feature>
<gene>
    <name evidence="2" type="ORF">ACFSCT_11815</name>
</gene>
<name>A0ABW4R802_9RHOB</name>
<keyword evidence="1" id="KW-0472">Membrane</keyword>
<comment type="caution">
    <text evidence="2">The sequence shown here is derived from an EMBL/GenBank/DDBJ whole genome shotgun (WGS) entry which is preliminary data.</text>
</comment>
<dbReference type="Proteomes" id="UP001597213">
    <property type="component" value="Unassembled WGS sequence"/>
</dbReference>